<dbReference type="AlphaFoldDB" id="A0A317KTN4"/>
<evidence type="ECO:0000259" key="2">
    <source>
        <dbReference type="Pfam" id="PF16571"/>
    </source>
</evidence>
<feature type="domain" description="Elongation factor G-binding protein N-terminal" evidence="1">
    <location>
        <begin position="10"/>
        <end position="92"/>
    </location>
</feature>
<gene>
    <name evidence="3" type="ORF">DLJ74_19700</name>
</gene>
<dbReference type="Pfam" id="PF16571">
    <property type="entry name" value="FBP_C"/>
    <property type="match status" value="1"/>
</dbReference>
<evidence type="ECO:0000259" key="1">
    <source>
        <dbReference type="Pfam" id="PF07299"/>
    </source>
</evidence>
<organism evidence="3 4">
    <name type="scientific">Gracilibacillus dipsosauri</name>
    <dbReference type="NCBI Taxonomy" id="178340"/>
    <lineage>
        <taxon>Bacteria</taxon>
        <taxon>Bacillati</taxon>
        <taxon>Bacillota</taxon>
        <taxon>Bacilli</taxon>
        <taxon>Bacillales</taxon>
        <taxon>Bacillaceae</taxon>
        <taxon>Gracilibacillus</taxon>
    </lineage>
</organism>
<proteinExistence type="predicted"/>
<protein>
    <submittedName>
        <fullName evidence="3">Elongation factor G-binding protein</fullName>
    </submittedName>
</protein>
<dbReference type="EMBL" id="QGTD01000021">
    <property type="protein sequence ID" value="PWU66643.1"/>
    <property type="molecule type" value="Genomic_DNA"/>
</dbReference>
<keyword evidence="4" id="KW-1185">Reference proteome</keyword>
<evidence type="ECO:0000313" key="3">
    <source>
        <dbReference type="EMBL" id="PWU66643.1"/>
    </source>
</evidence>
<sequence>MRSVVTMEAFLTVDQFHLIRKQAKAIVNALSTTTDKHVQDAAKTMAYEKATENLESITSEQKDRIDHILQLKNKEDMEEYLLSLKELVIPFPEISEQRIRKLFPKIKKLKAPDLSELDFKETVYLRWFDKGLNKSFLIVPFKDKFIGVQGYLETTQHKGICSICNGLEEVSLFTSEKKGKIRGTYSKKGNYICKDPAVCNGHLSDRKQLNQFIENLK</sequence>
<name>A0A317KTN4_9BACI</name>
<feature type="domain" description="Elongation factor G-binding protein C-terminal treble-clef zinc-finger" evidence="2">
    <location>
        <begin position="107"/>
        <end position="208"/>
    </location>
</feature>
<dbReference type="Gene3D" id="1.20.1280.250">
    <property type="match status" value="1"/>
</dbReference>
<dbReference type="GO" id="GO:0003746">
    <property type="term" value="F:translation elongation factor activity"/>
    <property type="evidence" value="ECO:0007669"/>
    <property type="project" value="UniProtKB-KW"/>
</dbReference>
<keyword evidence="3" id="KW-0251">Elongation factor</keyword>
<dbReference type="Proteomes" id="UP000245624">
    <property type="component" value="Unassembled WGS sequence"/>
</dbReference>
<accession>A0A317KTN4</accession>
<keyword evidence="3" id="KW-0648">Protein biosynthesis</keyword>
<comment type="caution">
    <text evidence="3">The sequence shown here is derived from an EMBL/GenBank/DDBJ whole genome shotgun (WGS) entry which is preliminary data.</text>
</comment>
<dbReference type="InterPro" id="IPR038344">
    <property type="entry name" value="EF-G_N_sf"/>
</dbReference>
<dbReference type="CDD" id="cd16342">
    <property type="entry name" value="FusC_FusB"/>
    <property type="match status" value="1"/>
</dbReference>
<dbReference type="Pfam" id="PF07299">
    <property type="entry name" value="EF-G-binding_N"/>
    <property type="match status" value="1"/>
</dbReference>
<evidence type="ECO:0000313" key="4">
    <source>
        <dbReference type="Proteomes" id="UP000245624"/>
    </source>
</evidence>
<dbReference type="OrthoDB" id="1891078at2"/>
<dbReference type="InterPro" id="IPR032330">
    <property type="entry name" value="EF-G-binding_C"/>
</dbReference>
<reference evidence="3 4" key="1">
    <citation type="submission" date="2018-05" db="EMBL/GenBank/DDBJ databases">
        <title>Genomic analysis of Gracilibacillus dipsosauri DD1 reveals novel features of a salt-tolerant amylase.</title>
        <authorList>
            <person name="Deutch C.E."/>
            <person name="Yang S."/>
        </authorList>
    </citation>
    <scope>NUCLEOTIDE SEQUENCE [LARGE SCALE GENOMIC DNA]</scope>
    <source>
        <strain evidence="3 4">DD1</strain>
    </source>
</reference>
<dbReference type="InterPro" id="IPR010841">
    <property type="entry name" value="EF-G-binding_N"/>
</dbReference>